<protein>
    <submittedName>
        <fullName evidence="7">Acetolactate synthase large subunit</fullName>
        <ecNumber evidence="7">2.2.1.6</ecNumber>
    </submittedName>
</protein>
<dbReference type="InterPro" id="IPR012000">
    <property type="entry name" value="Thiamin_PyroP_enz_cen_dom"/>
</dbReference>
<dbReference type="InterPro" id="IPR029035">
    <property type="entry name" value="DHS-like_NAD/FAD-binding_dom"/>
</dbReference>
<name>A0ABW0F893_9HYPH</name>
<evidence type="ECO:0000313" key="7">
    <source>
        <dbReference type="EMBL" id="MFC5294640.1"/>
    </source>
</evidence>
<dbReference type="CDD" id="cd07035">
    <property type="entry name" value="TPP_PYR_POX_like"/>
    <property type="match status" value="1"/>
</dbReference>
<comment type="similarity">
    <text evidence="1 3">Belongs to the TPP enzyme family.</text>
</comment>
<evidence type="ECO:0000256" key="2">
    <source>
        <dbReference type="ARBA" id="ARBA00023052"/>
    </source>
</evidence>
<dbReference type="SUPFAM" id="SSF52518">
    <property type="entry name" value="Thiamin diphosphate-binding fold (THDP-binding)"/>
    <property type="match status" value="2"/>
</dbReference>
<evidence type="ECO:0000313" key="8">
    <source>
        <dbReference type="Proteomes" id="UP001595976"/>
    </source>
</evidence>
<keyword evidence="8" id="KW-1185">Reference proteome</keyword>
<dbReference type="Gene3D" id="3.40.50.1220">
    <property type="entry name" value="TPP-binding domain"/>
    <property type="match status" value="1"/>
</dbReference>
<keyword evidence="2 3" id="KW-0786">Thiamine pyrophosphate</keyword>
<dbReference type="EC" id="2.2.1.6" evidence="7"/>
<dbReference type="InterPro" id="IPR012001">
    <property type="entry name" value="Thiamin_PyroP_enz_TPP-bd_dom"/>
</dbReference>
<reference evidence="8" key="1">
    <citation type="journal article" date="2019" name="Int. J. Syst. Evol. Microbiol.">
        <title>The Global Catalogue of Microorganisms (GCM) 10K type strain sequencing project: providing services to taxonomists for standard genome sequencing and annotation.</title>
        <authorList>
            <consortium name="The Broad Institute Genomics Platform"/>
            <consortium name="The Broad Institute Genome Sequencing Center for Infectious Disease"/>
            <person name="Wu L."/>
            <person name="Ma J."/>
        </authorList>
    </citation>
    <scope>NUCLEOTIDE SEQUENCE [LARGE SCALE GENOMIC DNA]</scope>
    <source>
        <strain evidence="8">CGMCC 1.15643</strain>
    </source>
</reference>
<dbReference type="EMBL" id="JBHSLI010000006">
    <property type="protein sequence ID" value="MFC5294640.1"/>
    <property type="molecule type" value="Genomic_DNA"/>
</dbReference>
<dbReference type="Pfam" id="PF02776">
    <property type="entry name" value="TPP_enzyme_N"/>
    <property type="match status" value="1"/>
</dbReference>
<evidence type="ECO:0000259" key="6">
    <source>
        <dbReference type="Pfam" id="PF02776"/>
    </source>
</evidence>
<dbReference type="PANTHER" id="PTHR18968">
    <property type="entry name" value="THIAMINE PYROPHOSPHATE ENZYMES"/>
    <property type="match status" value="1"/>
</dbReference>
<dbReference type="RefSeq" id="WP_158448138.1">
    <property type="nucleotide sequence ID" value="NZ_JAOAOS010000007.1"/>
</dbReference>
<evidence type="ECO:0000256" key="3">
    <source>
        <dbReference type="RuleBase" id="RU362132"/>
    </source>
</evidence>
<dbReference type="NCBIfam" id="NF006187">
    <property type="entry name" value="PRK08322.1"/>
    <property type="match status" value="1"/>
</dbReference>
<dbReference type="Gene3D" id="3.40.50.970">
    <property type="match status" value="2"/>
</dbReference>
<accession>A0ABW0F893</accession>
<dbReference type="Pfam" id="PF02775">
    <property type="entry name" value="TPP_enzyme_C"/>
    <property type="match status" value="1"/>
</dbReference>
<feature type="domain" description="Thiamine pyrophosphate enzyme central" evidence="4">
    <location>
        <begin position="188"/>
        <end position="322"/>
    </location>
</feature>
<proteinExistence type="inferred from homology"/>
<feature type="domain" description="Thiamine pyrophosphate enzyme TPP-binding" evidence="5">
    <location>
        <begin position="380"/>
        <end position="526"/>
    </location>
</feature>
<gene>
    <name evidence="7" type="ORF">ACFPK2_16750</name>
</gene>
<dbReference type="InterPro" id="IPR011766">
    <property type="entry name" value="TPP_enzyme_TPP-bd"/>
</dbReference>
<dbReference type="Proteomes" id="UP001595976">
    <property type="component" value="Unassembled WGS sequence"/>
</dbReference>
<dbReference type="SUPFAM" id="SSF52467">
    <property type="entry name" value="DHS-like NAD/FAD-binding domain"/>
    <property type="match status" value="1"/>
</dbReference>
<dbReference type="GO" id="GO:0003984">
    <property type="term" value="F:acetolactate synthase activity"/>
    <property type="evidence" value="ECO:0007669"/>
    <property type="project" value="UniProtKB-EC"/>
</dbReference>
<sequence length="551" mass="59179">MKKGSDLLVEALENEGVERVFGVPGEENLDVLESLRRSTIELVLTRHEQAAAFMAATHGRLTGRPGVCLATLGPGALNFSTGAAYAHLGAMPMILITGQKAIKTAKQARFQIVDVVASMRPLTKMTRQIVSPASIPATVRDAFRVAMEERPGPVHLELPEDVAAEEIADAPLIPVHPLDQPVAPAAALDRAAALILAAKRPLVMIGAAGNRPRLVEPLSAFVRRIGVPFFNTQMGKGAVTGGSNLYLGTAALSEGDYVHEAVAAADLIVAVGHDTVEKPPFLMRSAGGPKVIHIGYQSATVEQVYHPDAEVVGDIGASVTALAERLGGKLPEQTRLLELRQRILARINDRSGEDRFPVTPQRLVHDVRTVMPEDGMVCLDNGMYKIWFARNYRTHVANTLLLDNALATMGAGLPSAMMAAILHPERRVMAVCGDGGFMMNSQELETAVRLGLDLVVLVLNDGAYGMIRWKQAVDSFPDFGMTFGNPDFVRYAEAYGARGSRVTSAEALVPTLEAAFKGGGVHLVDCPIDYSENTRVLVEELRNKVPDVDLA</sequence>
<evidence type="ECO:0000259" key="4">
    <source>
        <dbReference type="Pfam" id="PF00205"/>
    </source>
</evidence>
<keyword evidence="7" id="KW-0808">Transferase</keyword>
<evidence type="ECO:0000259" key="5">
    <source>
        <dbReference type="Pfam" id="PF02775"/>
    </source>
</evidence>
<dbReference type="InterPro" id="IPR045229">
    <property type="entry name" value="TPP_enz"/>
</dbReference>
<dbReference type="CDD" id="cd02010">
    <property type="entry name" value="TPP_ALS"/>
    <property type="match status" value="1"/>
</dbReference>
<evidence type="ECO:0000256" key="1">
    <source>
        <dbReference type="ARBA" id="ARBA00007812"/>
    </source>
</evidence>
<dbReference type="InterPro" id="IPR029061">
    <property type="entry name" value="THDP-binding"/>
</dbReference>
<dbReference type="PANTHER" id="PTHR18968:SF129">
    <property type="entry name" value="ACETOLACTATE SYNTHASE"/>
    <property type="match status" value="1"/>
</dbReference>
<organism evidence="7 8">
    <name type="scientific">Bosea minatitlanensis</name>
    <dbReference type="NCBI Taxonomy" id="128782"/>
    <lineage>
        <taxon>Bacteria</taxon>
        <taxon>Pseudomonadati</taxon>
        <taxon>Pseudomonadota</taxon>
        <taxon>Alphaproteobacteria</taxon>
        <taxon>Hyphomicrobiales</taxon>
        <taxon>Boseaceae</taxon>
        <taxon>Bosea</taxon>
    </lineage>
</organism>
<dbReference type="Pfam" id="PF00205">
    <property type="entry name" value="TPP_enzyme_M"/>
    <property type="match status" value="1"/>
</dbReference>
<feature type="domain" description="Thiamine pyrophosphate enzyme N-terminal TPP-binding" evidence="6">
    <location>
        <begin position="3"/>
        <end position="116"/>
    </location>
</feature>
<comment type="caution">
    <text evidence="7">The sequence shown here is derived from an EMBL/GenBank/DDBJ whole genome shotgun (WGS) entry which is preliminary data.</text>
</comment>